<name>D7LR69_ARALL</name>
<dbReference type="HOGENOM" id="CLU_3127041_0_0_1"/>
<protein>
    <submittedName>
        <fullName evidence="1">Predicted protein</fullName>
    </submittedName>
</protein>
<organism evidence="2">
    <name type="scientific">Arabidopsis lyrata subsp. lyrata</name>
    <name type="common">Lyre-leaved rock-cress</name>
    <dbReference type="NCBI Taxonomy" id="81972"/>
    <lineage>
        <taxon>Eukaryota</taxon>
        <taxon>Viridiplantae</taxon>
        <taxon>Streptophyta</taxon>
        <taxon>Embryophyta</taxon>
        <taxon>Tracheophyta</taxon>
        <taxon>Spermatophyta</taxon>
        <taxon>Magnoliopsida</taxon>
        <taxon>eudicotyledons</taxon>
        <taxon>Gunneridae</taxon>
        <taxon>Pentapetalae</taxon>
        <taxon>rosids</taxon>
        <taxon>malvids</taxon>
        <taxon>Brassicales</taxon>
        <taxon>Brassicaceae</taxon>
        <taxon>Camelineae</taxon>
        <taxon>Arabidopsis</taxon>
    </lineage>
</organism>
<dbReference type="Proteomes" id="UP000008694">
    <property type="component" value="Unassembled WGS sequence"/>
</dbReference>
<reference evidence="2" key="1">
    <citation type="journal article" date="2011" name="Nat. Genet.">
        <title>The Arabidopsis lyrata genome sequence and the basis of rapid genome size change.</title>
        <authorList>
            <person name="Hu T.T."/>
            <person name="Pattyn P."/>
            <person name="Bakker E.G."/>
            <person name="Cao J."/>
            <person name="Cheng J.-F."/>
            <person name="Clark R.M."/>
            <person name="Fahlgren N."/>
            <person name="Fawcett J.A."/>
            <person name="Grimwood J."/>
            <person name="Gundlach H."/>
            <person name="Haberer G."/>
            <person name="Hollister J.D."/>
            <person name="Ossowski S."/>
            <person name="Ottilar R.P."/>
            <person name="Salamov A.A."/>
            <person name="Schneeberger K."/>
            <person name="Spannagl M."/>
            <person name="Wang X."/>
            <person name="Yang L."/>
            <person name="Nasrallah M.E."/>
            <person name="Bergelson J."/>
            <person name="Carrington J.C."/>
            <person name="Gaut B.S."/>
            <person name="Schmutz J."/>
            <person name="Mayer K.F.X."/>
            <person name="Van de Peer Y."/>
            <person name="Grigoriev I.V."/>
            <person name="Nordborg M."/>
            <person name="Weigel D."/>
            <person name="Guo Y.-L."/>
        </authorList>
    </citation>
    <scope>NUCLEOTIDE SEQUENCE [LARGE SCALE GENOMIC DNA]</scope>
    <source>
        <strain evidence="2">cv. MN47</strain>
    </source>
</reference>
<evidence type="ECO:0000313" key="1">
    <source>
        <dbReference type="EMBL" id="EFH51583.1"/>
    </source>
</evidence>
<keyword evidence="2" id="KW-1185">Reference proteome</keyword>
<dbReference type="AlphaFoldDB" id="D7LR69"/>
<gene>
    <name evidence="1" type="ORF">ARALYDRAFT_664455</name>
</gene>
<accession>D7LR69</accession>
<proteinExistence type="predicted"/>
<feature type="non-terminal residue" evidence="1">
    <location>
        <position position="1"/>
    </location>
</feature>
<sequence>LKVVFLDHREFLEDTSTTTVSIISLGTLSKLWFPIPKDEAYEIGMIVPTT</sequence>
<evidence type="ECO:0000313" key="2">
    <source>
        <dbReference type="Proteomes" id="UP000008694"/>
    </source>
</evidence>
<dbReference type="EMBL" id="GL348717">
    <property type="protein sequence ID" value="EFH51583.1"/>
    <property type="molecule type" value="Genomic_DNA"/>
</dbReference>